<keyword evidence="7" id="KW-0325">Glycoprotein</keyword>
<dbReference type="GO" id="GO:0004650">
    <property type="term" value="F:polygalacturonase activity"/>
    <property type="evidence" value="ECO:0007669"/>
    <property type="project" value="InterPro"/>
</dbReference>
<organism evidence="15 16">
    <name type="scientific">Paraphaeosphaeria sporulosa</name>
    <dbReference type="NCBI Taxonomy" id="1460663"/>
    <lineage>
        <taxon>Eukaryota</taxon>
        <taxon>Fungi</taxon>
        <taxon>Dikarya</taxon>
        <taxon>Ascomycota</taxon>
        <taxon>Pezizomycotina</taxon>
        <taxon>Dothideomycetes</taxon>
        <taxon>Pleosporomycetidae</taxon>
        <taxon>Pleosporales</taxon>
        <taxon>Massarineae</taxon>
        <taxon>Didymosphaeriaceae</taxon>
        <taxon>Paraphaeosphaeria</taxon>
    </lineage>
</organism>
<dbReference type="SUPFAM" id="SSF51126">
    <property type="entry name" value="Pectin lyase-like"/>
    <property type="match status" value="1"/>
</dbReference>
<feature type="signal peptide" evidence="14">
    <location>
        <begin position="1"/>
        <end position="17"/>
    </location>
</feature>
<comment type="similarity">
    <text evidence="2 13">Belongs to the glycosyl hydrolase 28 family.</text>
</comment>
<evidence type="ECO:0000256" key="8">
    <source>
        <dbReference type="ARBA" id="ARBA00023277"/>
    </source>
</evidence>
<dbReference type="STRING" id="1460663.A0A177CU75"/>
<dbReference type="InParanoid" id="A0A177CU75"/>
<proteinExistence type="inferred from homology"/>
<keyword evidence="8" id="KW-0119">Carbohydrate metabolism</keyword>
<accession>A0A177CU75</accession>
<evidence type="ECO:0000256" key="10">
    <source>
        <dbReference type="ARBA" id="ARBA00023316"/>
    </source>
</evidence>
<dbReference type="GO" id="GO:0071555">
    <property type="term" value="P:cell wall organization"/>
    <property type="evidence" value="ECO:0007669"/>
    <property type="project" value="UniProtKB-KW"/>
</dbReference>
<evidence type="ECO:0000256" key="3">
    <source>
        <dbReference type="ARBA" id="ARBA00022525"/>
    </source>
</evidence>
<dbReference type="Pfam" id="PF00295">
    <property type="entry name" value="Glyco_hydro_28"/>
    <property type="match status" value="1"/>
</dbReference>
<keyword evidence="9 13" id="KW-0326">Glycosidase</keyword>
<dbReference type="InterPro" id="IPR000743">
    <property type="entry name" value="Glyco_hydro_28"/>
</dbReference>
<evidence type="ECO:0000256" key="9">
    <source>
        <dbReference type="ARBA" id="ARBA00023295"/>
    </source>
</evidence>
<keyword evidence="10" id="KW-0961">Cell wall biogenesis/degradation</keyword>
<feature type="chain" id="PRO_5008058584" evidence="14">
    <location>
        <begin position="18"/>
        <end position="412"/>
    </location>
</feature>
<dbReference type="Gene3D" id="2.160.20.10">
    <property type="entry name" value="Single-stranded right-handed beta-helix, Pectin lyase-like"/>
    <property type="match status" value="1"/>
</dbReference>
<protein>
    <submittedName>
        <fullName evidence="15">Glycoside hydrolase family 28 protein</fullName>
    </submittedName>
</protein>
<evidence type="ECO:0000256" key="6">
    <source>
        <dbReference type="ARBA" id="ARBA00022801"/>
    </source>
</evidence>
<dbReference type="RefSeq" id="XP_018041460.1">
    <property type="nucleotide sequence ID" value="XM_018184659.1"/>
</dbReference>
<evidence type="ECO:0000256" key="5">
    <source>
        <dbReference type="ARBA" id="ARBA00022737"/>
    </source>
</evidence>
<dbReference type="GeneID" id="28768145"/>
<keyword evidence="4 14" id="KW-0732">Signal</keyword>
<dbReference type="InterPro" id="IPR012334">
    <property type="entry name" value="Pectin_lyas_fold"/>
</dbReference>
<keyword evidence="5" id="KW-0677">Repeat</keyword>
<dbReference type="Proteomes" id="UP000077069">
    <property type="component" value="Unassembled WGS sequence"/>
</dbReference>
<dbReference type="EMBL" id="KV441549">
    <property type="protein sequence ID" value="OAG11095.1"/>
    <property type="molecule type" value="Genomic_DNA"/>
</dbReference>
<evidence type="ECO:0000256" key="7">
    <source>
        <dbReference type="ARBA" id="ARBA00023180"/>
    </source>
</evidence>
<dbReference type="GO" id="GO:0000272">
    <property type="term" value="P:polysaccharide catabolic process"/>
    <property type="evidence" value="ECO:0007669"/>
    <property type="project" value="UniProtKB-KW"/>
</dbReference>
<sequence>MLNAVGLISILSSAALAAYAPSNGLFSRSTDGITKRATCTPASAGSSSTDDVPAIEAALKSCGAGGTIIIPAGKTYMIRSTLDLTGCSNCDFQIEGTLKASDDTTFWNGVSSIISVSGISGAKIRSVTGAGVVDGNGQASYDKFASDSSYKRPKLLNIGGKSTNVAVSGLKFKNPPSFFITNNGDSSHISYESLYLTAESKSSNPAKNTDGIDIGPATYTTLKNITIQNTDDCVAFKPGADYVTVDTIHCKGSHGLSVGSLGGSAGKTDTVSNIYVTNAVMEGATKAVGIKVYPGGSSHGTAVVKNVTYDGVTVSSSDYAAQIQSCYNEDASYCASNPSTAQITDVYFKNFKGATSAKYAPTVANINCPAGGTCNVYFSGWAVKAASGTAKFLCANIDNANPGVTCSLGASG</sequence>
<evidence type="ECO:0000256" key="13">
    <source>
        <dbReference type="RuleBase" id="RU361169"/>
    </source>
</evidence>
<evidence type="ECO:0000256" key="4">
    <source>
        <dbReference type="ARBA" id="ARBA00022729"/>
    </source>
</evidence>
<keyword evidence="11" id="KW-0624">Polysaccharide degradation</keyword>
<dbReference type="InterPro" id="IPR011050">
    <property type="entry name" value="Pectin_lyase_fold/virulence"/>
</dbReference>
<evidence type="ECO:0000313" key="16">
    <source>
        <dbReference type="Proteomes" id="UP000077069"/>
    </source>
</evidence>
<name>A0A177CU75_9PLEO</name>
<dbReference type="OrthoDB" id="187139at2759"/>
<evidence type="ECO:0000256" key="12">
    <source>
        <dbReference type="ARBA" id="ARBA00037278"/>
    </source>
</evidence>
<keyword evidence="6 13" id="KW-0378">Hydrolase</keyword>
<comment type="subcellular location">
    <subcellularLocation>
        <location evidence="1">Secreted</location>
    </subcellularLocation>
</comment>
<evidence type="ECO:0000256" key="2">
    <source>
        <dbReference type="ARBA" id="ARBA00008834"/>
    </source>
</evidence>
<evidence type="ECO:0000313" key="15">
    <source>
        <dbReference type="EMBL" id="OAG11095.1"/>
    </source>
</evidence>
<evidence type="ECO:0000256" key="1">
    <source>
        <dbReference type="ARBA" id="ARBA00004613"/>
    </source>
</evidence>
<evidence type="ECO:0000256" key="11">
    <source>
        <dbReference type="ARBA" id="ARBA00023326"/>
    </source>
</evidence>
<dbReference type="AlphaFoldDB" id="A0A177CU75"/>
<dbReference type="PANTHER" id="PTHR31736">
    <property type="match status" value="1"/>
</dbReference>
<dbReference type="PANTHER" id="PTHR31736:SF9">
    <property type="entry name" value="ENDO-XYLOGALACTURONAN HYDROLASE A-RELATED"/>
    <property type="match status" value="1"/>
</dbReference>
<keyword evidence="3" id="KW-0964">Secreted</keyword>
<comment type="function">
    <text evidence="12">Pectinolytic enzyme involved in the degradation of xylogalacturonan (xga), a galacturonan backbone heavily substituted with xylose, and which is one important component of the hairy regions of pectin. Activity requires a galacturonic acid backbone substituted with xylose.</text>
</comment>
<gene>
    <name evidence="15" type="ORF">CC84DRAFT_1256782</name>
</gene>
<reference evidence="15 16" key="1">
    <citation type="submission" date="2016-05" db="EMBL/GenBank/DDBJ databases">
        <title>Comparative analysis of secretome profiles of manganese(II)-oxidizing ascomycete fungi.</title>
        <authorList>
            <consortium name="DOE Joint Genome Institute"/>
            <person name="Zeiner C.A."/>
            <person name="Purvine S.O."/>
            <person name="Zink E.M."/>
            <person name="Wu S."/>
            <person name="Pasa-Tolic L."/>
            <person name="Chaput D.L."/>
            <person name="Haridas S."/>
            <person name="Grigoriev I.V."/>
            <person name="Santelli C.M."/>
            <person name="Hansel C.M."/>
        </authorList>
    </citation>
    <scope>NUCLEOTIDE SEQUENCE [LARGE SCALE GENOMIC DNA]</scope>
    <source>
        <strain evidence="15 16">AP3s5-JAC2a</strain>
    </source>
</reference>
<evidence type="ECO:0000256" key="14">
    <source>
        <dbReference type="SAM" id="SignalP"/>
    </source>
</evidence>
<keyword evidence="16" id="KW-1185">Reference proteome</keyword>
<dbReference type="GO" id="GO:0005576">
    <property type="term" value="C:extracellular region"/>
    <property type="evidence" value="ECO:0007669"/>
    <property type="project" value="UniProtKB-SubCell"/>
</dbReference>